<keyword evidence="1" id="KW-0175">Coiled coil</keyword>
<dbReference type="OrthoDB" id="10072169at2759"/>
<feature type="compositionally biased region" description="Basic and acidic residues" evidence="2">
    <location>
        <begin position="232"/>
        <end position="263"/>
    </location>
</feature>
<sequence>MEKKSKSKSIFSLFSLDWDDKPKHRSDKYQQPAAASSSTKKHHESSRTSRSSDKVPPQPAPRIRSKSAKAELAVHVPSSQLQLRSTSKSSTKRHSGVMVQRTQSPFPSPHLAKKPSKTPDDVSIKDRNRNLKAIKDDQLLQQRNSPSESSRKRPDETMNPEVRYLPPNRELEDEDVEVALKKLETASTRHDRQSERQTTTRTTAYQNEEVSEISFSRDHSDSSLPTTPIIKRIADNREPPSDGNRPKTSEDVISVREPRRSEQLTHPATRAPPSGQSYQPHDTKKTQSTKEVRQSPGYNRHLLLREHGATTDLSPQVAVKVESINAVRGHAAEDGVIATSKVKRGHRWKEQRNGLPSTQSYGSTRNLTTVIGAESAGKRRMAAHDLTFETAVLSLIRLRRLEAKLRRNRDRYLQELQLFRGWDDNRHIHVLDQIAKSNRQMDELDPLIASLEEFINDQHTPPFIPEDEVLRYPVSFDQRRVFPSSFEATHQLPYNYGDPYGSAYHQRSQLQQSDLPKSFLDRKLAVLREGDSRVSRSVGRAGLHVQTSSYARPSILPNRQADASDIDRELDALTNQVRQLQLQKDSLQRNSADPQHQYPVDPEFETEKKTYASRRTVADEHLDKVTSLENERSQAPQTFTEVNMSKQFTGREFRVPSNGHVSSSIASTTSSSSTSEEVSVDEPYQYEDFTDATQYDSYLNESLTKLQNVMRDLEDDRDGSEPQPVFGTVNRYNTREMDRPSTLSSCGHPPLPPIRKTKTIASTRARRHHTISSENPSAIIAARRAYNNERYSDNEAMSDDIFPSRKSSLDDDADEAISYDYQIRLNSPDPISIPERYLDLEQEREVEDEIGLKRRKAKAEDIRRMLAVPEPGSSDRDQREREKLLRMTPILAREVTERSRRVALEAKNRSVGR</sequence>
<reference evidence="4" key="1">
    <citation type="submission" date="2017-01" db="EMBL/GenBank/DDBJ databases">
        <title>Comparative genomics of anhydrobiosis in the tardigrade Hypsibius dujardini.</title>
        <authorList>
            <person name="Yoshida Y."/>
            <person name="Koutsovoulos G."/>
            <person name="Laetsch D."/>
            <person name="Stevens L."/>
            <person name="Kumar S."/>
            <person name="Horikawa D."/>
            <person name="Ishino K."/>
            <person name="Komine S."/>
            <person name="Tomita M."/>
            <person name="Blaxter M."/>
            <person name="Arakawa K."/>
        </authorList>
    </citation>
    <scope>NUCLEOTIDE SEQUENCE [LARGE SCALE GENOMIC DNA]</scope>
    <source>
        <strain evidence="4">Z151</strain>
    </source>
</reference>
<proteinExistence type="predicted"/>
<evidence type="ECO:0000256" key="1">
    <source>
        <dbReference type="SAM" id="Coils"/>
    </source>
</evidence>
<gene>
    <name evidence="3" type="ORF">BV898_02461</name>
</gene>
<dbReference type="Proteomes" id="UP000192578">
    <property type="component" value="Unassembled WGS sequence"/>
</dbReference>
<feature type="compositionally biased region" description="Basic and acidic residues" evidence="2">
    <location>
        <begin position="281"/>
        <end position="293"/>
    </location>
</feature>
<feature type="compositionally biased region" description="Basic and acidic residues" evidence="2">
    <location>
        <begin position="178"/>
        <end position="195"/>
    </location>
</feature>
<organism evidence="3 4">
    <name type="scientific">Hypsibius exemplaris</name>
    <name type="common">Freshwater tardigrade</name>
    <dbReference type="NCBI Taxonomy" id="2072580"/>
    <lineage>
        <taxon>Eukaryota</taxon>
        <taxon>Metazoa</taxon>
        <taxon>Ecdysozoa</taxon>
        <taxon>Tardigrada</taxon>
        <taxon>Eutardigrada</taxon>
        <taxon>Parachela</taxon>
        <taxon>Hypsibioidea</taxon>
        <taxon>Hypsibiidae</taxon>
        <taxon>Hypsibius</taxon>
    </lineage>
</organism>
<feature type="compositionally biased region" description="Low complexity" evidence="2">
    <location>
        <begin position="196"/>
        <end position="208"/>
    </location>
</feature>
<feature type="compositionally biased region" description="Low complexity" evidence="2">
    <location>
        <begin position="661"/>
        <end position="677"/>
    </location>
</feature>
<accession>A0A1W0X8I9</accession>
<feature type="compositionally biased region" description="Polar residues" evidence="2">
    <location>
        <begin position="139"/>
        <end position="148"/>
    </location>
</feature>
<evidence type="ECO:0000256" key="2">
    <source>
        <dbReference type="SAM" id="MobiDB-lite"/>
    </source>
</evidence>
<evidence type="ECO:0000313" key="3">
    <source>
        <dbReference type="EMBL" id="OQV23724.1"/>
    </source>
</evidence>
<dbReference type="AlphaFoldDB" id="A0A1W0X8I9"/>
<protein>
    <submittedName>
        <fullName evidence="3">Uncharacterized protein</fullName>
    </submittedName>
</protein>
<evidence type="ECO:0000313" key="4">
    <source>
        <dbReference type="Proteomes" id="UP000192578"/>
    </source>
</evidence>
<keyword evidence="4" id="KW-1185">Reference proteome</keyword>
<name>A0A1W0X8I9_HYPEX</name>
<comment type="caution">
    <text evidence="3">The sequence shown here is derived from an EMBL/GenBank/DDBJ whole genome shotgun (WGS) entry which is preliminary data.</text>
</comment>
<feature type="compositionally biased region" description="Basic and acidic residues" evidence="2">
    <location>
        <begin position="117"/>
        <end position="138"/>
    </location>
</feature>
<feature type="region of interest" description="Disordered" evidence="2">
    <location>
        <begin position="655"/>
        <end position="681"/>
    </location>
</feature>
<dbReference type="EMBL" id="MTYJ01000010">
    <property type="protein sequence ID" value="OQV23724.1"/>
    <property type="molecule type" value="Genomic_DNA"/>
</dbReference>
<feature type="coiled-coil region" evidence="1">
    <location>
        <begin position="563"/>
        <end position="590"/>
    </location>
</feature>
<feature type="compositionally biased region" description="Low complexity" evidence="2">
    <location>
        <begin position="78"/>
        <end position="89"/>
    </location>
</feature>
<feature type="region of interest" description="Disordered" evidence="2">
    <location>
        <begin position="1"/>
        <end position="298"/>
    </location>
</feature>